<dbReference type="AlphaFoldDB" id="A0A1W1V9P5"/>
<dbReference type="RefSeq" id="WP_084048295.1">
    <property type="nucleotide sequence ID" value="NZ_FWWU01000009.1"/>
</dbReference>
<dbReference type="STRING" id="695939.SAMN00790413_00672"/>
<gene>
    <name evidence="1" type="ORF">SAMN00790413_00672</name>
</gene>
<accession>A0A1W1V9P5</accession>
<dbReference type="EMBL" id="FWWU01000009">
    <property type="protein sequence ID" value="SMB90177.1"/>
    <property type="molecule type" value="Genomic_DNA"/>
</dbReference>
<dbReference type="SUPFAM" id="SSF53756">
    <property type="entry name" value="UDP-Glycosyltransferase/glycogen phosphorylase"/>
    <property type="match status" value="1"/>
</dbReference>
<dbReference type="OrthoDB" id="525353at2"/>
<evidence type="ECO:0000313" key="1">
    <source>
        <dbReference type="EMBL" id="SMB90177.1"/>
    </source>
</evidence>
<keyword evidence="2" id="KW-1185">Reference proteome</keyword>
<dbReference type="Gene3D" id="3.40.50.2000">
    <property type="entry name" value="Glycogen Phosphorylase B"/>
    <property type="match status" value="1"/>
</dbReference>
<proteinExistence type="predicted"/>
<dbReference type="Pfam" id="PF13692">
    <property type="entry name" value="Glyco_trans_1_4"/>
    <property type="match status" value="1"/>
</dbReference>
<dbReference type="GO" id="GO:0016740">
    <property type="term" value="F:transferase activity"/>
    <property type="evidence" value="ECO:0007669"/>
    <property type="project" value="UniProtKB-KW"/>
</dbReference>
<sequence length="389" mass="43758">MRKVSLLAFEIVYSSVKKGGGLEIKRRHNALLGENIESAVWSYSRRTDRTTGPEYETLLQRTPFSILAFLLPYPVVSRSPSAQVVEVFNQTGEEGGINLIEGIQSSLLVLKLNKTALRRTILRIHNWESKYHLEMSLASHGIRKLLHYIVSKQYLLYERHLLKRVDWVFHISADELKGMQKAFSAPVYQAKHVLCPPIAKAVINPDFSKKTGEFDSIFIFGDMGIPGNAIGIEWFVEKVWSILHKEYTELTLHIVGLGSEKIHADGVVGHGYVDSLEEFISGINCLCILPIAYGGGVKIKTIDVMASGMPTIYSTKALEGIVGVSEISPYAFEIFDVDDATTICRMALRMPDAIRNRSRYAQEHTQRFYSEQSFLNLLHSTSKSMESVN</sequence>
<protein>
    <submittedName>
        <fullName evidence="1">Glycosyl transferases group 1</fullName>
    </submittedName>
</protein>
<organism evidence="1 2">
    <name type="scientific">Deinococcus hopiensis KR-140</name>
    <dbReference type="NCBI Taxonomy" id="695939"/>
    <lineage>
        <taxon>Bacteria</taxon>
        <taxon>Thermotogati</taxon>
        <taxon>Deinococcota</taxon>
        <taxon>Deinococci</taxon>
        <taxon>Deinococcales</taxon>
        <taxon>Deinococcaceae</taxon>
        <taxon>Deinococcus</taxon>
    </lineage>
</organism>
<dbReference type="Proteomes" id="UP000192582">
    <property type="component" value="Unassembled WGS sequence"/>
</dbReference>
<keyword evidence="1" id="KW-0808">Transferase</keyword>
<reference evidence="1 2" key="1">
    <citation type="submission" date="2017-04" db="EMBL/GenBank/DDBJ databases">
        <authorList>
            <person name="Afonso C.L."/>
            <person name="Miller P.J."/>
            <person name="Scott M.A."/>
            <person name="Spackman E."/>
            <person name="Goraichik I."/>
            <person name="Dimitrov K.M."/>
            <person name="Suarez D.L."/>
            <person name="Swayne D.E."/>
        </authorList>
    </citation>
    <scope>NUCLEOTIDE SEQUENCE [LARGE SCALE GENOMIC DNA]</scope>
    <source>
        <strain evidence="1 2">KR-140</strain>
    </source>
</reference>
<name>A0A1W1V9P5_9DEIO</name>
<evidence type="ECO:0000313" key="2">
    <source>
        <dbReference type="Proteomes" id="UP000192582"/>
    </source>
</evidence>